<feature type="transmembrane region" description="Helical" evidence="6">
    <location>
        <begin position="206"/>
        <end position="229"/>
    </location>
</feature>
<feature type="transmembrane region" description="Helical" evidence="6">
    <location>
        <begin position="269"/>
        <end position="290"/>
    </location>
</feature>
<dbReference type="OrthoDB" id="117970at2157"/>
<evidence type="ECO:0000313" key="8">
    <source>
        <dbReference type="EMBL" id="AGB02759.1"/>
    </source>
</evidence>
<dbReference type="GO" id="GO:0005886">
    <property type="term" value="C:plasma membrane"/>
    <property type="evidence" value="ECO:0007669"/>
    <property type="project" value="UniProtKB-SubCell"/>
</dbReference>
<evidence type="ECO:0000259" key="7">
    <source>
        <dbReference type="PROSITE" id="PS50850"/>
    </source>
</evidence>
<comment type="subcellular location">
    <subcellularLocation>
        <location evidence="1">Cell membrane</location>
        <topology evidence="1">Multi-pass membrane protein</topology>
    </subcellularLocation>
</comment>
<dbReference type="InterPro" id="IPR050189">
    <property type="entry name" value="MFS_Efflux_Transporters"/>
</dbReference>
<dbReference type="GO" id="GO:0022857">
    <property type="term" value="F:transmembrane transporter activity"/>
    <property type="evidence" value="ECO:0007669"/>
    <property type="project" value="InterPro"/>
</dbReference>
<dbReference type="Proteomes" id="UP000010824">
    <property type="component" value="Chromosome"/>
</dbReference>
<keyword evidence="3 6" id="KW-0812">Transmembrane</keyword>
<dbReference type="SUPFAM" id="SSF103473">
    <property type="entry name" value="MFS general substrate transporter"/>
    <property type="match status" value="1"/>
</dbReference>
<organism evidence="8 9">
    <name type="scientific">Methanoregula formicica (strain DSM 22288 / NBRC 105244 / SMSP)</name>
    <dbReference type="NCBI Taxonomy" id="593750"/>
    <lineage>
        <taxon>Archaea</taxon>
        <taxon>Methanobacteriati</taxon>
        <taxon>Methanobacteriota</taxon>
        <taxon>Stenosarchaea group</taxon>
        <taxon>Methanomicrobia</taxon>
        <taxon>Methanomicrobiales</taxon>
        <taxon>Methanoregulaceae</taxon>
        <taxon>Methanoregula</taxon>
    </lineage>
</organism>
<proteinExistence type="predicted"/>
<dbReference type="PROSITE" id="PS00217">
    <property type="entry name" value="SUGAR_TRANSPORT_2"/>
    <property type="match status" value="1"/>
</dbReference>
<evidence type="ECO:0000256" key="6">
    <source>
        <dbReference type="SAM" id="Phobius"/>
    </source>
</evidence>
<feature type="transmembrane region" description="Helical" evidence="6">
    <location>
        <begin position="235"/>
        <end position="257"/>
    </location>
</feature>
<evidence type="ECO:0000313" key="9">
    <source>
        <dbReference type="Proteomes" id="UP000010824"/>
    </source>
</evidence>
<dbReference type="STRING" id="593750.Metfor_1732"/>
<feature type="transmembrane region" description="Helical" evidence="6">
    <location>
        <begin position="132"/>
        <end position="156"/>
    </location>
</feature>
<feature type="transmembrane region" description="Helical" evidence="6">
    <location>
        <begin position="98"/>
        <end position="120"/>
    </location>
</feature>
<dbReference type="PANTHER" id="PTHR43124:SF3">
    <property type="entry name" value="CHLORAMPHENICOL EFFLUX PUMP RV0191"/>
    <property type="match status" value="1"/>
</dbReference>
<dbReference type="KEGG" id="mfo:Metfor_1732"/>
<dbReference type="Gene3D" id="1.20.1250.20">
    <property type="entry name" value="MFS general substrate transporter like domains"/>
    <property type="match status" value="1"/>
</dbReference>
<dbReference type="InterPro" id="IPR036259">
    <property type="entry name" value="MFS_trans_sf"/>
</dbReference>
<dbReference type="InParanoid" id="L0HI65"/>
<protein>
    <submittedName>
        <fullName evidence="8">Arabinose efflux permease family protein</fullName>
    </submittedName>
</protein>
<dbReference type="InterPro" id="IPR011701">
    <property type="entry name" value="MFS"/>
</dbReference>
<evidence type="ECO:0000256" key="2">
    <source>
        <dbReference type="ARBA" id="ARBA00022475"/>
    </source>
</evidence>
<evidence type="ECO:0000256" key="3">
    <source>
        <dbReference type="ARBA" id="ARBA00022692"/>
    </source>
</evidence>
<keyword evidence="5 6" id="KW-0472">Membrane</keyword>
<keyword evidence="9" id="KW-1185">Reference proteome</keyword>
<dbReference type="AlphaFoldDB" id="L0HI65"/>
<feature type="transmembrane region" description="Helical" evidence="6">
    <location>
        <begin position="162"/>
        <end position="179"/>
    </location>
</feature>
<feature type="transmembrane region" description="Helical" evidence="6">
    <location>
        <begin position="362"/>
        <end position="379"/>
    </location>
</feature>
<feature type="transmembrane region" description="Helical" evidence="6">
    <location>
        <begin position="339"/>
        <end position="356"/>
    </location>
</feature>
<dbReference type="PRINTS" id="PR01035">
    <property type="entry name" value="TCRTETA"/>
</dbReference>
<dbReference type="InterPro" id="IPR005829">
    <property type="entry name" value="Sugar_transporter_CS"/>
</dbReference>
<dbReference type="GeneID" id="14308121"/>
<dbReference type="PANTHER" id="PTHR43124">
    <property type="entry name" value="PURINE EFFLUX PUMP PBUE"/>
    <property type="match status" value="1"/>
</dbReference>
<feature type="domain" description="Major facilitator superfamily (MFS) profile" evidence="7">
    <location>
        <begin position="1"/>
        <end position="384"/>
    </location>
</feature>
<feature type="transmembrane region" description="Helical" evidence="6">
    <location>
        <begin position="73"/>
        <end position="92"/>
    </location>
</feature>
<dbReference type="EMBL" id="CP003167">
    <property type="protein sequence ID" value="AGB02759.1"/>
    <property type="molecule type" value="Genomic_DNA"/>
</dbReference>
<name>L0HI65_METFS</name>
<dbReference type="HOGENOM" id="CLU_001265_10_6_2"/>
<dbReference type="PROSITE" id="PS50850">
    <property type="entry name" value="MFS"/>
    <property type="match status" value="1"/>
</dbReference>
<feature type="transmembrane region" description="Helical" evidence="6">
    <location>
        <begin position="296"/>
        <end position="318"/>
    </location>
</feature>
<dbReference type="InterPro" id="IPR001958">
    <property type="entry name" value="Tet-R_TetA/multi-R_MdtG-like"/>
</dbReference>
<reference evidence="9" key="1">
    <citation type="submission" date="2011-12" db="EMBL/GenBank/DDBJ databases">
        <title>Complete sequence of Methanoregula formicicum SMSP.</title>
        <authorList>
            <person name="Lucas S."/>
            <person name="Han J."/>
            <person name="Lapidus A."/>
            <person name="Cheng J.-F."/>
            <person name="Goodwin L."/>
            <person name="Pitluck S."/>
            <person name="Peters L."/>
            <person name="Ovchinnikova G."/>
            <person name="Teshima H."/>
            <person name="Detter J.C."/>
            <person name="Han C."/>
            <person name="Tapia R."/>
            <person name="Land M."/>
            <person name="Hauser L."/>
            <person name="Kyrpides N."/>
            <person name="Ivanova N."/>
            <person name="Pagani I."/>
            <person name="Imachi H."/>
            <person name="Tamaki H."/>
            <person name="Sekiguchi Y."/>
            <person name="Kamagata Y."/>
            <person name="Cadillo-Quiroz H."/>
            <person name="Zinder S."/>
            <person name="Liu W.-T."/>
            <person name="Woyke T."/>
        </authorList>
    </citation>
    <scope>NUCLEOTIDE SEQUENCE [LARGE SCALE GENOMIC DNA]</scope>
    <source>
        <strain evidence="9">DSM 22288 / NBRC 105244 / SMSP</strain>
    </source>
</reference>
<keyword evidence="2" id="KW-1003">Cell membrane</keyword>
<dbReference type="Pfam" id="PF07690">
    <property type="entry name" value="MFS_1"/>
    <property type="match status" value="1"/>
</dbReference>
<keyword evidence="4 6" id="KW-1133">Transmembrane helix</keyword>
<accession>L0HI65</accession>
<dbReference type="eggNOG" id="arCOG00130">
    <property type="taxonomic scope" value="Archaea"/>
</dbReference>
<gene>
    <name evidence="8" type="ordered locus">Metfor_1732</name>
</gene>
<evidence type="ECO:0000256" key="1">
    <source>
        <dbReference type="ARBA" id="ARBA00004651"/>
    </source>
</evidence>
<sequence length="392" mass="41725" precursor="true">MEFRKSHQFMLCITAFFGMAGGTHLAPVLPEMVAPLHTTSAEVALLMSVLTISTAIFTLLIAHYIDRVNRKTVLIPCLVVYGLTGLFCFFASDMQSLLVLRFLQGIGVAGMLTLPLLMIGDVFKGHDSVKPISTISISFAIGAISVPLIGGFMAMVAWNLPFLFYALALPFALVVWAFLPETRGAEHAGNRNGIKEAFCALRDIRVFSAVFMGFAVYVLLFAMVIYVPFLLKSLFSYSSGSSGIMLAIEGLAVILVASRVHSLTRRYSVLPVITLGFALVGASLVLMAFFPFLAAIVLLLILFGAGYGLAQTSVDVLTVQVPPPENRGGILSIHTCGKYLGGSIAPVILGIVLVFLGMEGVFVLAGIFGLVMAAIAYGIRNKFAGPAGAAGQ</sequence>
<dbReference type="InterPro" id="IPR020846">
    <property type="entry name" value="MFS_dom"/>
</dbReference>
<evidence type="ECO:0000256" key="4">
    <source>
        <dbReference type="ARBA" id="ARBA00022989"/>
    </source>
</evidence>
<evidence type="ECO:0000256" key="5">
    <source>
        <dbReference type="ARBA" id="ARBA00023136"/>
    </source>
</evidence>
<feature type="transmembrane region" description="Helical" evidence="6">
    <location>
        <begin position="41"/>
        <end position="61"/>
    </location>
</feature>
<reference evidence="8 9" key="2">
    <citation type="journal article" date="2014" name="Genome Announc.">
        <title>Complete Genome Sequence of Methanoregula formicica SMSPT, a Mesophilic Hydrogenotrophic Methanogen Isolated from a Methanogenic Upflow Anaerobic Sludge Blanket Reactor.</title>
        <authorList>
            <person name="Yamamoto K."/>
            <person name="Tamaki H."/>
            <person name="Cadillo-Quiroz H."/>
            <person name="Imachi H."/>
            <person name="Kyrpides N."/>
            <person name="Woyke T."/>
            <person name="Goodwin L."/>
            <person name="Zinder S.H."/>
            <person name="Kamagata Y."/>
            <person name="Liu W.T."/>
        </authorList>
    </citation>
    <scope>NUCLEOTIDE SEQUENCE [LARGE SCALE GENOMIC DNA]</scope>
    <source>
        <strain evidence="9">DSM 22288 / NBRC 105244 / SMSP</strain>
    </source>
</reference>
<dbReference type="RefSeq" id="WP_015285722.1">
    <property type="nucleotide sequence ID" value="NC_019943.1"/>
</dbReference>